<evidence type="ECO:0000313" key="1">
    <source>
        <dbReference type="EMBL" id="PKU67738.1"/>
    </source>
</evidence>
<dbReference type="AlphaFoldDB" id="A0A2I0VWF3"/>
<dbReference type="EMBL" id="KZ503168">
    <property type="protein sequence ID" value="PKU67738.1"/>
    <property type="molecule type" value="Genomic_DNA"/>
</dbReference>
<gene>
    <name evidence="1" type="ORF">MA16_Dca013768</name>
</gene>
<reference evidence="1 2" key="2">
    <citation type="journal article" date="2017" name="Nature">
        <title>The Apostasia genome and the evolution of orchids.</title>
        <authorList>
            <person name="Zhang G.Q."/>
            <person name="Liu K.W."/>
            <person name="Li Z."/>
            <person name="Lohaus R."/>
            <person name="Hsiao Y.Y."/>
            <person name="Niu S.C."/>
            <person name="Wang J.Y."/>
            <person name="Lin Y.C."/>
            <person name="Xu Q."/>
            <person name="Chen L.J."/>
            <person name="Yoshida K."/>
            <person name="Fujiwara S."/>
            <person name="Wang Z.W."/>
            <person name="Zhang Y.Q."/>
            <person name="Mitsuda N."/>
            <person name="Wang M."/>
            <person name="Liu G.H."/>
            <person name="Pecoraro L."/>
            <person name="Huang H.X."/>
            <person name="Xiao X.J."/>
            <person name="Lin M."/>
            <person name="Wu X.Y."/>
            <person name="Wu W.L."/>
            <person name="Chen Y.Y."/>
            <person name="Chang S.B."/>
            <person name="Sakamoto S."/>
            <person name="Ohme-Takagi M."/>
            <person name="Yagi M."/>
            <person name="Zeng S.J."/>
            <person name="Shen C.Y."/>
            <person name="Yeh C.M."/>
            <person name="Luo Y.B."/>
            <person name="Tsai W.C."/>
            <person name="Van de Peer Y."/>
            <person name="Liu Z.J."/>
        </authorList>
    </citation>
    <scope>NUCLEOTIDE SEQUENCE [LARGE SCALE GENOMIC DNA]</scope>
    <source>
        <tissue evidence="1">The whole plant</tissue>
    </source>
</reference>
<evidence type="ECO:0000313" key="2">
    <source>
        <dbReference type="Proteomes" id="UP000233837"/>
    </source>
</evidence>
<proteinExistence type="predicted"/>
<dbReference type="Proteomes" id="UP000233837">
    <property type="component" value="Unassembled WGS sequence"/>
</dbReference>
<sequence length="102" mass="11451">MLMRETRLLPPRSPPLLYKNAAAATLRGAQYRRRELEFPTETVSRADPINGFRRLRREIFSDVAGIEGGFAGGNISRPLPMVGASDGGPARVWRARFQKQVR</sequence>
<protein>
    <submittedName>
        <fullName evidence="1">Uncharacterized protein</fullName>
    </submittedName>
</protein>
<reference evidence="1 2" key="1">
    <citation type="journal article" date="2016" name="Sci. Rep.">
        <title>The Dendrobium catenatum Lindl. genome sequence provides insights into polysaccharide synthase, floral development and adaptive evolution.</title>
        <authorList>
            <person name="Zhang G.Q."/>
            <person name="Xu Q."/>
            <person name="Bian C."/>
            <person name="Tsai W.C."/>
            <person name="Yeh C.M."/>
            <person name="Liu K.W."/>
            <person name="Yoshida K."/>
            <person name="Zhang L.S."/>
            <person name="Chang S.B."/>
            <person name="Chen F."/>
            <person name="Shi Y."/>
            <person name="Su Y.Y."/>
            <person name="Zhang Y.Q."/>
            <person name="Chen L.J."/>
            <person name="Yin Y."/>
            <person name="Lin M."/>
            <person name="Huang H."/>
            <person name="Deng H."/>
            <person name="Wang Z.W."/>
            <person name="Zhu S.L."/>
            <person name="Zhao X."/>
            <person name="Deng C."/>
            <person name="Niu S.C."/>
            <person name="Huang J."/>
            <person name="Wang M."/>
            <person name="Liu G.H."/>
            <person name="Yang H.J."/>
            <person name="Xiao X.J."/>
            <person name="Hsiao Y.Y."/>
            <person name="Wu W.L."/>
            <person name="Chen Y.Y."/>
            <person name="Mitsuda N."/>
            <person name="Ohme-Takagi M."/>
            <person name="Luo Y.B."/>
            <person name="Van de Peer Y."/>
            <person name="Liu Z.J."/>
        </authorList>
    </citation>
    <scope>NUCLEOTIDE SEQUENCE [LARGE SCALE GENOMIC DNA]</scope>
    <source>
        <tissue evidence="1">The whole plant</tissue>
    </source>
</reference>
<organism evidence="1 2">
    <name type="scientific">Dendrobium catenatum</name>
    <dbReference type="NCBI Taxonomy" id="906689"/>
    <lineage>
        <taxon>Eukaryota</taxon>
        <taxon>Viridiplantae</taxon>
        <taxon>Streptophyta</taxon>
        <taxon>Embryophyta</taxon>
        <taxon>Tracheophyta</taxon>
        <taxon>Spermatophyta</taxon>
        <taxon>Magnoliopsida</taxon>
        <taxon>Liliopsida</taxon>
        <taxon>Asparagales</taxon>
        <taxon>Orchidaceae</taxon>
        <taxon>Epidendroideae</taxon>
        <taxon>Malaxideae</taxon>
        <taxon>Dendrobiinae</taxon>
        <taxon>Dendrobium</taxon>
    </lineage>
</organism>
<name>A0A2I0VWF3_9ASPA</name>
<accession>A0A2I0VWF3</accession>
<keyword evidence="2" id="KW-1185">Reference proteome</keyword>